<dbReference type="PROSITE" id="PS51186">
    <property type="entry name" value="GNAT"/>
    <property type="match status" value="1"/>
</dbReference>
<proteinExistence type="predicted"/>
<name>A0A916R865_9HYPH</name>
<evidence type="ECO:0000313" key="3">
    <source>
        <dbReference type="Proteomes" id="UP000596977"/>
    </source>
</evidence>
<evidence type="ECO:0000313" key="2">
    <source>
        <dbReference type="EMBL" id="GGA40872.1"/>
    </source>
</evidence>
<comment type="caution">
    <text evidence="2">The sequence shown here is derived from an EMBL/GenBank/DDBJ whole genome shotgun (WGS) entry which is preliminary data.</text>
</comment>
<dbReference type="GO" id="GO:0016747">
    <property type="term" value="F:acyltransferase activity, transferring groups other than amino-acyl groups"/>
    <property type="evidence" value="ECO:0007669"/>
    <property type="project" value="InterPro"/>
</dbReference>
<dbReference type="SUPFAM" id="SSF55729">
    <property type="entry name" value="Acyl-CoA N-acyltransferases (Nat)"/>
    <property type="match status" value="1"/>
</dbReference>
<dbReference type="RefSeq" id="WP_244640613.1">
    <property type="nucleotide sequence ID" value="NZ_BMKB01000001.1"/>
</dbReference>
<gene>
    <name evidence="2" type="ORF">GCM10011499_08060</name>
</gene>
<dbReference type="EMBL" id="BMKB01000001">
    <property type="protein sequence ID" value="GGA40872.1"/>
    <property type="molecule type" value="Genomic_DNA"/>
</dbReference>
<dbReference type="InterPro" id="IPR016181">
    <property type="entry name" value="Acyl_CoA_acyltransferase"/>
</dbReference>
<keyword evidence="3" id="KW-1185">Reference proteome</keyword>
<reference evidence="2 3" key="1">
    <citation type="journal article" date="2014" name="Int. J. Syst. Evol. Microbiol.">
        <title>Complete genome sequence of Corynebacterium casei LMG S-19264T (=DSM 44701T), isolated from a smear-ripened cheese.</title>
        <authorList>
            <consortium name="US DOE Joint Genome Institute (JGI-PGF)"/>
            <person name="Walter F."/>
            <person name="Albersmeier A."/>
            <person name="Kalinowski J."/>
            <person name="Ruckert C."/>
        </authorList>
    </citation>
    <scope>NUCLEOTIDE SEQUENCE [LARGE SCALE GENOMIC DNA]</scope>
    <source>
        <strain evidence="2 3">CGMCC 1.15896</strain>
    </source>
</reference>
<dbReference type="Pfam" id="PF00583">
    <property type="entry name" value="Acetyltransf_1"/>
    <property type="match status" value="1"/>
</dbReference>
<dbReference type="InterPro" id="IPR000182">
    <property type="entry name" value="GNAT_dom"/>
</dbReference>
<dbReference type="Gene3D" id="3.40.630.30">
    <property type="match status" value="1"/>
</dbReference>
<organism evidence="2 3">
    <name type="scientific">Pelagibacterium lentulum</name>
    <dbReference type="NCBI Taxonomy" id="2029865"/>
    <lineage>
        <taxon>Bacteria</taxon>
        <taxon>Pseudomonadati</taxon>
        <taxon>Pseudomonadota</taxon>
        <taxon>Alphaproteobacteria</taxon>
        <taxon>Hyphomicrobiales</taxon>
        <taxon>Devosiaceae</taxon>
        <taxon>Pelagibacterium</taxon>
    </lineage>
</organism>
<feature type="domain" description="N-acetyltransferase" evidence="1">
    <location>
        <begin position="61"/>
        <end position="220"/>
    </location>
</feature>
<sequence>MSTTVPPLKPGSASNARLMLARLKLRVSGHINQGLYSRKTRLGLRRDLTLPLERPSAKIPISVRPLIQGDLDILLPQVSNDHPEALEIHWRRNFLRKAPRGCFVAVDMRDGTPCYMQWLFSAKENAVVESIGGFPRLESDEALLENAYTPPSHRGLRIMSEAMARIAEAAGPMGARYVFTFVGEENIASLKGCQRSGFHPHLLHHRSRFCFGVFRSDRFEQLSENDERRSLQF</sequence>
<protein>
    <recommendedName>
        <fullName evidence="1">N-acetyltransferase domain-containing protein</fullName>
    </recommendedName>
</protein>
<evidence type="ECO:0000259" key="1">
    <source>
        <dbReference type="PROSITE" id="PS51186"/>
    </source>
</evidence>
<accession>A0A916R865</accession>
<dbReference type="AlphaFoldDB" id="A0A916R865"/>
<dbReference type="Proteomes" id="UP000596977">
    <property type="component" value="Unassembled WGS sequence"/>
</dbReference>